<feature type="domain" description="Response regulatory" evidence="9">
    <location>
        <begin position="4"/>
        <end position="121"/>
    </location>
</feature>
<dbReference type="InterPro" id="IPR008248">
    <property type="entry name" value="CheB-like"/>
</dbReference>
<dbReference type="InterPro" id="IPR000673">
    <property type="entry name" value="Sig_transdc_resp-reg_Me-estase"/>
</dbReference>
<evidence type="ECO:0000256" key="3">
    <source>
        <dbReference type="ARBA" id="ARBA00022553"/>
    </source>
</evidence>
<dbReference type="SUPFAM" id="SSF52172">
    <property type="entry name" value="CheY-like"/>
    <property type="match status" value="1"/>
</dbReference>
<protein>
    <recommendedName>
        <fullName evidence="6">Protein-glutamate methylesterase/protein-glutamine glutaminase</fullName>
        <ecNumber evidence="6">3.1.1.61</ecNumber>
        <ecNumber evidence="6">3.5.1.44</ecNumber>
    </recommendedName>
</protein>
<evidence type="ECO:0000256" key="7">
    <source>
        <dbReference type="PROSITE-ProRule" id="PRU00050"/>
    </source>
</evidence>
<dbReference type="PIRSF" id="PIRSF000876">
    <property type="entry name" value="RR_chemtxs_CheB"/>
    <property type="match status" value="1"/>
</dbReference>
<comment type="subcellular location">
    <subcellularLocation>
        <location evidence="6">Cytoplasm</location>
    </subcellularLocation>
</comment>
<comment type="similarity">
    <text evidence="6">Belongs to the CheB family.</text>
</comment>
<comment type="domain">
    <text evidence="6">Contains a C-terminal catalytic domain, and an N-terminal region which modulates catalytic activity.</text>
</comment>
<dbReference type="Gene3D" id="3.40.50.180">
    <property type="entry name" value="Methylesterase CheB, C-terminal domain"/>
    <property type="match status" value="1"/>
</dbReference>
<comment type="PTM">
    <text evidence="6">Phosphorylated by CheA. Phosphorylation of the N-terminal regulatory domain activates the methylesterase activity.</text>
</comment>
<comment type="catalytic activity">
    <reaction evidence="6">
        <text>L-glutaminyl-[protein] + H2O = L-glutamyl-[protein] + NH4(+)</text>
        <dbReference type="Rhea" id="RHEA:16441"/>
        <dbReference type="Rhea" id="RHEA-COMP:10207"/>
        <dbReference type="Rhea" id="RHEA-COMP:10208"/>
        <dbReference type="ChEBI" id="CHEBI:15377"/>
        <dbReference type="ChEBI" id="CHEBI:28938"/>
        <dbReference type="ChEBI" id="CHEBI:29973"/>
        <dbReference type="ChEBI" id="CHEBI:30011"/>
        <dbReference type="EC" id="3.5.1.44"/>
    </reaction>
</comment>
<keyword evidence="1 6" id="KW-0963">Cytoplasm</keyword>
<keyword evidence="12" id="KW-1185">Reference proteome</keyword>
<organism evidence="11 12">
    <name type="scientific">Zoogloea oryzae</name>
    <dbReference type="NCBI Taxonomy" id="310767"/>
    <lineage>
        <taxon>Bacteria</taxon>
        <taxon>Pseudomonadati</taxon>
        <taxon>Pseudomonadota</taxon>
        <taxon>Betaproteobacteria</taxon>
        <taxon>Rhodocyclales</taxon>
        <taxon>Zoogloeaceae</taxon>
        <taxon>Zoogloea</taxon>
    </lineage>
</organism>
<dbReference type="InterPro" id="IPR011006">
    <property type="entry name" value="CheY-like_superfamily"/>
</dbReference>
<evidence type="ECO:0000259" key="9">
    <source>
        <dbReference type="PROSITE" id="PS50110"/>
    </source>
</evidence>
<dbReference type="Proteomes" id="UP001157167">
    <property type="component" value="Unassembled WGS sequence"/>
</dbReference>
<dbReference type="Gene3D" id="3.40.50.2300">
    <property type="match status" value="1"/>
</dbReference>
<dbReference type="InterPro" id="IPR001789">
    <property type="entry name" value="Sig_transdc_resp-reg_receiver"/>
</dbReference>
<dbReference type="PANTHER" id="PTHR42872">
    <property type="entry name" value="PROTEIN-GLUTAMATE METHYLESTERASE/PROTEIN-GLUTAMINE GLUTAMINASE"/>
    <property type="match status" value="1"/>
</dbReference>
<evidence type="ECO:0000313" key="12">
    <source>
        <dbReference type="Proteomes" id="UP001157167"/>
    </source>
</evidence>
<feature type="active site" evidence="6 7">
    <location>
        <position position="177"/>
    </location>
</feature>
<dbReference type="EC" id="3.5.1.44" evidence="6"/>
<dbReference type="CDD" id="cd17541">
    <property type="entry name" value="REC_CheB-like"/>
    <property type="match status" value="1"/>
</dbReference>
<dbReference type="HAMAP" id="MF_00099">
    <property type="entry name" value="CheB_chemtxs"/>
    <property type="match status" value="1"/>
</dbReference>
<feature type="domain" description="CheB-type methylesterase" evidence="10">
    <location>
        <begin position="169"/>
        <end position="357"/>
    </location>
</feature>
<dbReference type="NCBIfam" id="NF001965">
    <property type="entry name" value="PRK00742.1"/>
    <property type="match status" value="1"/>
</dbReference>
<evidence type="ECO:0000256" key="8">
    <source>
        <dbReference type="PROSITE-ProRule" id="PRU00169"/>
    </source>
</evidence>
<keyword evidence="3 6" id="KW-0597">Phosphoprotein</keyword>
<dbReference type="PROSITE" id="PS50122">
    <property type="entry name" value="CHEB"/>
    <property type="match status" value="1"/>
</dbReference>
<dbReference type="Pfam" id="PF01339">
    <property type="entry name" value="CheB_methylest"/>
    <property type="match status" value="1"/>
</dbReference>
<dbReference type="RefSeq" id="WP_284188798.1">
    <property type="nucleotide sequence ID" value="NZ_BSPX01000053.1"/>
</dbReference>
<feature type="modified residue" description="4-aspartylphosphate" evidence="6 8">
    <location>
        <position position="55"/>
    </location>
</feature>
<evidence type="ECO:0000256" key="2">
    <source>
        <dbReference type="ARBA" id="ARBA00022500"/>
    </source>
</evidence>
<sequence length="364" mass="38992">MAIKVLIVDDSALMRSMLSEVINSASDLEVVGVAPDPIVAREMIKTHNPDVLTLDIEMPKMDGLDFLARLMRLRPMPVVMISSLTQRGSEATLQALELGAVDFLPKPKLDSTAGIENYRVEICEKVRAAYGARPRVPLRAVTAPKPLLREPSEGVGGGGGNLPERVLQEKLVLIGASTGGTEAIKEVLCSLPGQMPGILIVQHMPEMFTASFAKRLDGLCQMRVKEAEHGEKVLPGTAYLAPGHSHLSLRRVVGGYVCELAQSEPVNRHRPAVDVLFHSAAKQVGANALGVILTGMGKDGAQGLLAMKQAGAWTIGQDQESCVVYGMPREAAAIGALDDVAPLKEIGQRVISRLRGIERRGLRA</sequence>
<dbReference type="NCBIfam" id="NF009206">
    <property type="entry name" value="PRK12555.1"/>
    <property type="match status" value="1"/>
</dbReference>
<evidence type="ECO:0000313" key="11">
    <source>
        <dbReference type="EMBL" id="GLT23598.1"/>
    </source>
</evidence>
<feature type="active site" evidence="6 7">
    <location>
        <position position="299"/>
    </location>
</feature>
<dbReference type="SUPFAM" id="SSF52738">
    <property type="entry name" value="Methylesterase CheB, C-terminal domain"/>
    <property type="match status" value="1"/>
</dbReference>
<dbReference type="EMBL" id="BSPX01000053">
    <property type="protein sequence ID" value="GLT23598.1"/>
    <property type="molecule type" value="Genomic_DNA"/>
</dbReference>
<gene>
    <name evidence="11" type="primary">cheB1</name>
    <name evidence="6" type="synonym">cheB</name>
    <name evidence="11" type="ORF">GCM10007933_30650</name>
</gene>
<comment type="function">
    <text evidence="6">Involved in chemotaxis. Part of a chemotaxis signal transduction system that modulates chemotaxis in response to various stimuli. Catalyzes the demethylation of specific methylglutamate residues introduced into the chemoreceptors (methyl-accepting chemotaxis proteins or MCP) by CheR. Also mediates the irreversible deamidation of specific glutamine residues to glutamic acid.</text>
</comment>
<feature type="active site" evidence="6 7">
    <location>
        <position position="203"/>
    </location>
</feature>
<dbReference type="PROSITE" id="PS50110">
    <property type="entry name" value="RESPONSE_REGULATORY"/>
    <property type="match status" value="1"/>
</dbReference>
<evidence type="ECO:0000256" key="5">
    <source>
        <dbReference type="ARBA" id="ARBA00048267"/>
    </source>
</evidence>
<dbReference type="InterPro" id="IPR035909">
    <property type="entry name" value="CheB_C"/>
</dbReference>
<dbReference type="SMART" id="SM00448">
    <property type="entry name" value="REC"/>
    <property type="match status" value="1"/>
</dbReference>
<keyword evidence="4 6" id="KW-0378">Hydrolase</keyword>
<comment type="catalytic activity">
    <reaction evidence="5 6">
        <text>[protein]-L-glutamate 5-O-methyl ester + H2O = L-glutamyl-[protein] + methanol + H(+)</text>
        <dbReference type="Rhea" id="RHEA:23236"/>
        <dbReference type="Rhea" id="RHEA-COMP:10208"/>
        <dbReference type="Rhea" id="RHEA-COMP:10311"/>
        <dbReference type="ChEBI" id="CHEBI:15377"/>
        <dbReference type="ChEBI" id="CHEBI:15378"/>
        <dbReference type="ChEBI" id="CHEBI:17790"/>
        <dbReference type="ChEBI" id="CHEBI:29973"/>
        <dbReference type="ChEBI" id="CHEBI:82795"/>
        <dbReference type="EC" id="3.1.1.61"/>
    </reaction>
</comment>
<dbReference type="PANTHER" id="PTHR42872:SF6">
    <property type="entry name" value="PROTEIN-GLUTAMATE METHYLESTERASE_PROTEIN-GLUTAMINE GLUTAMINASE"/>
    <property type="match status" value="1"/>
</dbReference>
<comment type="caution">
    <text evidence="11">The sequence shown here is derived from an EMBL/GenBank/DDBJ whole genome shotgun (WGS) entry which is preliminary data.</text>
</comment>
<evidence type="ECO:0000256" key="4">
    <source>
        <dbReference type="ARBA" id="ARBA00022801"/>
    </source>
</evidence>
<name>A0ABQ6FD92_9RHOO</name>
<reference evidence="12" key="1">
    <citation type="journal article" date="2019" name="Int. J. Syst. Evol. Microbiol.">
        <title>The Global Catalogue of Microorganisms (GCM) 10K type strain sequencing project: providing services to taxonomists for standard genome sequencing and annotation.</title>
        <authorList>
            <consortium name="The Broad Institute Genomics Platform"/>
            <consortium name="The Broad Institute Genome Sequencing Center for Infectious Disease"/>
            <person name="Wu L."/>
            <person name="Ma J."/>
        </authorList>
    </citation>
    <scope>NUCLEOTIDE SEQUENCE [LARGE SCALE GENOMIC DNA]</scope>
    <source>
        <strain evidence="12">NBRC 102407</strain>
    </source>
</reference>
<evidence type="ECO:0000256" key="1">
    <source>
        <dbReference type="ARBA" id="ARBA00022490"/>
    </source>
</evidence>
<evidence type="ECO:0000259" key="10">
    <source>
        <dbReference type="PROSITE" id="PS50122"/>
    </source>
</evidence>
<keyword evidence="2 6" id="KW-0145">Chemotaxis</keyword>
<dbReference type="CDD" id="cd16432">
    <property type="entry name" value="CheB_Rec"/>
    <property type="match status" value="1"/>
</dbReference>
<dbReference type="Pfam" id="PF00072">
    <property type="entry name" value="Response_reg"/>
    <property type="match status" value="1"/>
</dbReference>
<evidence type="ECO:0000256" key="6">
    <source>
        <dbReference type="HAMAP-Rule" id="MF_00099"/>
    </source>
</evidence>
<accession>A0ABQ6FD92</accession>
<proteinExistence type="inferred from homology"/>
<dbReference type="EC" id="3.1.1.61" evidence="6"/>